<dbReference type="AlphaFoldDB" id="A0AAV6MTZ3"/>
<keyword evidence="5 7" id="KW-0175">Coiled coil</keyword>
<sequence length="206" mass="23264">MKLTILKTENPYVYGTSHVSYVYGTSHVSYVYGTSHVSYVYVMKLKTENPYVYGTSHVSYVYAMDGFLPEVSNGRVVDSQATSTSILAPNPTSLMISRSFREGKAYCSSGRQELEEAQVKIKALKLFEQFREKEVEELTEELSKAEKKLKLRESLLERKNLEIMKINGEKKASMAAQFSAHATQKDDDMLPIEDILAPLKAELKLA</sequence>
<proteinExistence type="inferred from homology"/>
<dbReference type="EMBL" id="JAGKQH010000012">
    <property type="protein sequence ID" value="KAG6585868.1"/>
    <property type="molecule type" value="Genomic_DNA"/>
</dbReference>
<organism evidence="8 9">
    <name type="scientific">Cucurbita argyrosperma subsp. sororia</name>
    <dbReference type="NCBI Taxonomy" id="37648"/>
    <lineage>
        <taxon>Eukaryota</taxon>
        <taxon>Viridiplantae</taxon>
        <taxon>Streptophyta</taxon>
        <taxon>Embryophyta</taxon>
        <taxon>Tracheophyta</taxon>
        <taxon>Spermatophyta</taxon>
        <taxon>Magnoliopsida</taxon>
        <taxon>eudicotyledons</taxon>
        <taxon>Gunneridae</taxon>
        <taxon>Pentapetalae</taxon>
        <taxon>rosids</taxon>
        <taxon>fabids</taxon>
        <taxon>Cucurbitales</taxon>
        <taxon>Cucurbitaceae</taxon>
        <taxon>Cucurbiteae</taxon>
        <taxon>Cucurbita</taxon>
    </lineage>
</organism>
<keyword evidence="6" id="KW-0206">Cytoskeleton</keyword>
<evidence type="ECO:0000256" key="7">
    <source>
        <dbReference type="SAM" id="Coils"/>
    </source>
</evidence>
<keyword evidence="9" id="KW-1185">Reference proteome</keyword>
<gene>
    <name evidence="8" type="primary">MAP70.2</name>
    <name evidence="8" type="ORF">SDJN03_18601</name>
</gene>
<feature type="coiled-coil region" evidence="7">
    <location>
        <begin position="128"/>
        <end position="162"/>
    </location>
</feature>
<evidence type="ECO:0000256" key="5">
    <source>
        <dbReference type="ARBA" id="ARBA00023054"/>
    </source>
</evidence>
<dbReference type="InterPro" id="IPR009768">
    <property type="entry name" value="MAP70"/>
</dbReference>
<dbReference type="PANTHER" id="PTHR31246:SF17">
    <property type="entry name" value="MICROTUBULE-ASSOCIATED PROTEIN 70-2"/>
    <property type="match status" value="1"/>
</dbReference>
<dbReference type="GO" id="GO:0008017">
    <property type="term" value="F:microtubule binding"/>
    <property type="evidence" value="ECO:0007669"/>
    <property type="project" value="InterPro"/>
</dbReference>
<keyword evidence="3" id="KW-0963">Cytoplasm</keyword>
<evidence type="ECO:0000313" key="9">
    <source>
        <dbReference type="Proteomes" id="UP000685013"/>
    </source>
</evidence>
<feature type="non-terminal residue" evidence="8">
    <location>
        <position position="1"/>
    </location>
</feature>
<evidence type="ECO:0000256" key="3">
    <source>
        <dbReference type="ARBA" id="ARBA00022490"/>
    </source>
</evidence>
<keyword evidence="4" id="KW-0493">Microtubule</keyword>
<evidence type="ECO:0000256" key="2">
    <source>
        <dbReference type="ARBA" id="ARBA00008825"/>
    </source>
</evidence>
<reference evidence="8 9" key="1">
    <citation type="journal article" date="2021" name="Hortic Res">
        <title>The domestication of Cucurbita argyrosperma as revealed by the genome of its wild relative.</title>
        <authorList>
            <person name="Barrera-Redondo J."/>
            <person name="Sanchez-de la Vega G."/>
            <person name="Aguirre-Liguori J.A."/>
            <person name="Castellanos-Morales G."/>
            <person name="Gutierrez-Guerrero Y.T."/>
            <person name="Aguirre-Dugua X."/>
            <person name="Aguirre-Planter E."/>
            <person name="Tenaillon M.I."/>
            <person name="Lira-Saade R."/>
            <person name="Eguiarte L.E."/>
        </authorList>
    </citation>
    <scope>NUCLEOTIDE SEQUENCE [LARGE SCALE GENOMIC DNA]</scope>
    <source>
        <strain evidence="8">JBR-2021</strain>
    </source>
</reference>
<dbReference type="PANTHER" id="PTHR31246">
    <property type="entry name" value="MICROTUBULE-ASSOCIATED PROTEIN 70-2"/>
    <property type="match status" value="1"/>
</dbReference>
<comment type="subcellular location">
    <subcellularLocation>
        <location evidence="1">Cytoplasm</location>
        <location evidence="1">Cytoskeleton</location>
    </subcellularLocation>
</comment>
<evidence type="ECO:0000256" key="6">
    <source>
        <dbReference type="ARBA" id="ARBA00023212"/>
    </source>
</evidence>
<comment type="caution">
    <text evidence="8">The sequence shown here is derived from an EMBL/GenBank/DDBJ whole genome shotgun (WGS) entry which is preliminary data.</text>
</comment>
<dbReference type="GO" id="GO:0005874">
    <property type="term" value="C:microtubule"/>
    <property type="evidence" value="ECO:0007669"/>
    <property type="project" value="UniProtKB-KW"/>
</dbReference>
<accession>A0AAV6MTZ3</accession>
<comment type="similarity">
    <text evidence="2">Belongs to the MAP70 family.</text>
</comment>
<name>A0AAV6MTZ3_9ROSI</name>
<dbReference type="GO" id="GO:0007010">
    <property type="term" value="P:cytoskeleton organization"/>
    <property type="evidence" value="ECO:0007669"/>
    <property type="project" value="InterPro"/>
</dbReference>
<evidence type="ECO:0000313" key="8">
    <source>
        <dbReference type="EMBL" id="KAG6585868.1"/>
    </source>
</evidence>
<dbReference type="Proteomes" id="UP000685013">
    <property type="component" value="Chromosome 12"/>
</dbReference>
<dbReference type="Pfam" id="PF07058">
    <property type="entry name" value="MAP70"/>
    <property type="match status" value="1"/>
</dbReference>
<protein>
    <submittedName>
        <fullName evidence="8">Microtubule-associated protein 70-2</fullName>
    </submittedName>
</protein>
<evidence type="ECO:0000256" key="4">
    <source>
        <dbReference type="ARBA" id="ARBA00022701"/>
    </source>
</evidence>
<evidence type="ECO:0000256" key="1">
    <source>
        <dbReference type="ARBA" id="ARBA00004245"/>
    </source>
</evidence>